<feature type="compositionally biased region" description="Polar residues" evidence="5">
    <location>
        <begin position="377"/>
        <end position="390"/>
    </location>
</feature>
<feature type="compositionally biased region" description="Basic and acidic residues" evidence="5">
    <location>
        <begin position="516"/>
        <end position="526"/>
    </location>
</feature>
<keyword evidence="4 6" id="KW-0472">Membrane</keyword>
<feature type="region of interest" description="Disordered" evidence="5">
    <location>
        <begin position="79"/>
        <end position="115"/>
    </location>
</feature>
<feature type="region of interest" description="Disordered" evidence="5">
    <location>
        <begin position="416"/>
        <end position="526"/>
    </location>
</feature>
<name>A0ABP1G2K2_9CHLO</name>
<comment type="caution">
    <text evidence="8">The sequence shown here is derived from an EMBL/GenBank/DDBJ whole genome shotgun (WGS) entry which is preliminary data.</text>
</comment>
<feature type="region of interest" description="Disordered" evidence="5">
    <location>
        <begin position="329"/>
        <end position="398"/>
    </location>
</feature>
<evidence type="ECO:0000256" key="6">
    <source>
        <dbReference type="SAM" id="Phobius"/>
    </source>
</evidence>
<dbReference type="InterPro" id="IPR008979">
    <property type="entry name" value="Galactose-bd-like_sf"/>
</dbReference>
<reference evidence="8 9" key="1">
    <citation type="submission" date="2024-06" db="EMBL/GenBank/DDBJ databases">
        <authorList>
            <person name="Kraege A."/>
            <person name="Thomma B."/>
        </authorList>
    </citation>
    <scope>NUCLEOTIDE SEQUENCE [LARGE SCALE GENOMIC DNA]</scope>
</reference>
<organism evidence="8 9">
    <name type="scientific">Coccomyxa viridis</name>
    <dbReference type="NCBI Taxonomy" id="1274662"/>
    <lineage>
        <taxon>Eukaryota</taxon>
        <taxon>Viridiplantae</taxon>
        <taxon>Chlorophyta</taxon>
        <taxon>core chlorophytes</taxon>
        <taxon>Trebouxiophyceae</taxon>
        <taxon>Trebouxiophyceae incertae sedis</taxon>
        <taxon>Coccomyxaceae</taxon>
        <taxon>Coccomyxa</taxon>
    </lineage>
</organism>
<dbReference type="Pfam" id="PF07738">
    <property type="entry name" value="Sad1_UNC"/>
    <property type="match status" value="1"/>
</dbReference>
<keyword evidence="9" id="KW-1185">Reference proteome</keyword>
<dbReference type="InterPro" id="IPR012919">
    <property type="entry name" value="SUN_dom"/>
</dbReference>
<feature type="transmembrane region" description="Helical" evidence="6">
    <location>
        <begin position="700"/>
        <end position="722"/>
    </location>
</feature>
<evidence type="ECO:0000259" key="7">
    <source>
        <dbReference type="PROSITE" id="PS51469"/>
    </source>
</evidence>
<feature type="transmembrane region" description="Helical" evidence="6">
    <location>
        <begin position="674"/>
        <end position="694"/>
    </location>
</feature>
<feature type="region of interest" description="Disordered" evidence="5">
    <location>
        <begin position="277"/>
        <end position="317"/>
    </location>
</feature>
<keyword evidence="3 6" id="KW-1133">Transmembrane helix</keyword>
<evidence type="ECO:0000256" key="4">
    <source>
        <dbReference type="ARBA" id="ARBA00023136"/>
    </source>
</evidence>
<dbReference type="PANTHER" id="PTHR12953:SF0">
    <property type="entry name" value="SUN DOMAIN-CONTAINING OSSIFICATION FACTOR"/>
    <property type="match status" value="1"/>
</dbReference>
<evidence type="ECO:0000256" key="2">
    <source>
        <dbReference type="ARBA" id="ARBA00022692"/>
    </source>
</evidence>
<evidence type="ECO:0000313" key="8">
    <source>
        <dbReference type="EMBL" id="CAL5225494.1"/>
    </source>
</evidence>
<gene>
    <name evidence="8" type="primary">g8321</name>
    <name evidence="8" type="ORF">VP750_LOCUS7153</name>
</gene>
<feature type="compositionally biased region" description="Basic and acidic residues" evidence="5">
    <location>
        <begin position="447"/>
        <end position="457"/>
    </location>
</feature>
<feature type="compositionally biased region" description="Low complexity" evidence="5">
    <location>
        <begin position="302"/>
        <end position="312"/>
    </location>
</feature>
<feature type="region of interest" description="Disordered" evidence="5">
    <location>
        <begin position="1"/>
        <end position="60"/>
    </location>
</feature>
<evidence type="ECO:0000313" key="9">
    <source>
        <dbReference type="Proteomes" id="UP001497392"/>
    </source>
</evidence>
<dbReference type="SUPFAM" id="SSF49785">
    <property type="entry name" value="Galactose-binding domain-like"/>
    <property type="match status" value="1"/>
</dbReference>
<sequence>MHERTEIDQRAANEPLSGIAPLQLPASGSKPSVDLSDLSDTASDAQSSSLPGKPPGIAGDVASTLIGHVVNVSNQAGNQASNEATQGAAATEGKPGQPTQAQTPPNKPEEEEERHNFALAKDGAKIVAANKEARKPESILDSDGDTFLKNECKADKWVIIELSQVTKIDMIRLSQDELYSSRIRDFELYGRQNHPRAEGPDYGSHLNASAWQLLGAFTAANTKGTQAFHIDPSGWAKYMQLRLLTHYGNEPVCALNDVRVYGKSAAEDLEDRLAMEAAADDEAAAQEECSAEEASAEESSRESQQTASSEQSVVMEQPQSIELVNGGLAEERHPEQKGLPAADSLPAVRTGHSQLESGAVEAQEAQNSGAAADSAESKASNTSAQVQPASGGSKATIPPVLDILGEGLMRLIVPPGAGKKRSAYSGEPTDPQALPQPDPPTTGPRINRLEQEGEGPGKEVVVLTEGTQPSSQPGTAPVGPSDAIPAKLASDSATSVEPGSRKQDEAGSTGNGSRKSQKEERSAEKDGDLLLAGSSAGSAKSRHGGSVYDLLVAEIKALKLQQKTVPRVLGDMQKNVTLAIAAIASEVSALHRRVSEIEDSSAIPAATCAAALPGSVDGQIRVYPNSTAEHEAQHSLAHADARSGPVTVSFDAMTLALELAALRSSSERASRREFALVMVIVMLCAILALSLPQLASQSAWLRSVILLLAVANGFFGILLHFANSLQPEKSMSTHMHRLLGA</sequence>
<dbReference type="InterPro" id="IPR045120">
    <property type="entry name" value="Suco/Slp1-like"/>
</dbReference>
<feature type="compositionally biased region" description="Polar residues" evidence="5">
    <location>
        <begin position="465"/>
        <end position="474"/>
    </location>
</feature>
<feature type="domain" description="SUN" evidence="7">
    <location>
        <begin position="87"/>
        <end position="265"/>
    </location>
</feature>
<protein>
    <submittedName>
        <fullName evidence="8">G8321 protein</fullName>
    </submittedName>
</protein>
<dbReference type="EMBL" id="CAXHTA020000012">
    <property type="protein sequence ID" value="CAL5225494.1"/>
    <property type="molecule type" value="Genomic_DNA"/>
</dbReference>
<feature type="compositionally biased region" description="Low complexity" evidence="5">
    <location>
        <begin position="32"/>
        <end position="50"/>
    </location>
</feature>
<evidence type="ECO:0000256" key="5">
    <source>
        <dbReference type="SAM" id="MobiDB-lite"/>
    </source>
</evidence>
<keyword evidence="2 6" id="KW-0812">Transmembrane</keyword>
<dbReference type="Gene3D" id="2.60.120.260">
    <property type="entry name" value="Galactose-binding domain-like"/>
    <property type="match status" value="1"/>
</dbReference>
<evidence type="ECO:0000256" key="1">
    <source>
        <dbReference type="ARBA" id="ARBA00004308"/>
    </source>
</evidence>
<dbReference type="PROSITE" id="PS51469">
    <property type="entry name" value="SUN"/>
    <property type="match status" value="1"/>
</dbReference>
<proteinExistence type="predicted"/>
<accession>A0ABP1G2K2</accession>
<feature type="compositionally biased region" description="Basic and acidic residues" evidence="5">
    <location>
        <begin position="1"/>
        <end position="11"/>
    </location>
</feature>
<feature type="compositionally biased region" description="Acidic residues" evidence="5">
    <location>
        <begin position="278"/>
        <end position="296"/>
    </location>
</feature>
<dbReference type="PANTHER" id="PTHR12953">
    <property type="entry name" value="MEMBRANE PROTEIN CH1 RELATED"/>
    <property type="match status" value="1"/>
</dbReference>
<dbReference type="Proteomes" id="UP001497392">
    <property type="component" value="Unassembled WGS sequence"/>
</dbReference>
<evidence type="ECO:0000256" key="3">
    <source>
        <dbReference type="ARBA" id="ARBA00022989"/>
    </source>
</evidence>
<comment type="subcellular location">
    <subcellularLocation>
        <location evidence="1">Endomembrane system</location>
    </subcellularLocation>
</comment>